<evidence type="ECO:0000313" key="1">
    <source>
        <dbReference type="EMBL" id="GAG32540.1"/>
    </source>
</evidence>
<accession>X0WPH3</accession>
<dbReference type="AlphaFoldDB" id="X0WPH3"/>
<sequence length="60" mass="6860">MSKLTQTPANRRKIAQAKRALDALFDLALTRGFYGTVAIEMVLHDGTIQKIRSRVEWDEK</sequence>
<reference evidence="1" key="1">
    <citation type="journal article" date="2014" name="Front. Microbiol.">
        <title>High frequency of phylogenetically diverse reductive dehalogenase-homologous genes in deep subseafloor sedimentary metagenomes.</title>
        <authorList>
            <person name="Kawai M."/>
            <person name="Futagami T."/>
            <person name="Toyoda A."/>
            <person name="Takaki Y."/>
            <person name="Nishi S."/>
            <person name="Hori S."/>
            <person name="Arai W."/>
            <person name="Tsubouchi T."/>
            <person name="Morono Y."/>
            <person name="Uchiyama I."/>
            <person name="Ito T."/>
            <person name="Fujiyama A."/>
            <person name="Inagaki F."/>
            <person name="Takami H."/>
        </authorList>
    </citation>
    <scope>NUCLEOTIDE SEQUENCE</scope>
    <source>
        <strain evidence="1">Expedition CK06-06</strain>
    </source>
</reference>
<proteinExistence type="predicted"/>
<protein>
    <submittedName>
        <fullName evidence="1">Uncharacterized protein</fullName>
    </submittedName>
</protein>
<name>X0WPH3_9ZZZZ</name>
<gene>
    <name evidence="1" type="ORF">S01H1_68491</name>
</gene>
<organism evidence="1">
    <name type="scientific">marine sediment metagenome</name>
    <dbReference type="NCBI Taxonomy" id="412755"/>
    <lineage>
        <taxon>unclassified sequences</taxon>
        <taxon>metagenomes</taxon>
        <taxon>ecological metagenomes</taxon>
    </lineage>
</organism>
<dbReference type="EMBL" id="BARS01045425">
    <property type="protein sequence ID" value="GAG32540.1"/>
    <property type="molecule type" value="Genomic_DNA"/>
</dbReference>
<comment type="caution">
    <text evidence="1">The sequence shown here is derived from an EMBL/GenBank/DDBJ whole genome shotgun (WGS) entry which is preliminary data.</text>
</comment>